<dbReference type="InterPro" id="IPR000524">
    <property type="entry name" value="Tscrpt_reg_HTH_GntR"/>
</dbReference>
<dbReference type="EMBL" id="JAVLVU010000001">
    <property type="protein sequence ID" value="MDT3401997.1"/>
    <property type="molecule type" value="Genomic_DNA"/>
</dbReference>
<evidence type="ECO:0000256" key="2">
    <source>
        <dbReference type="ARBA" id="ARBA00023125"/>
    </source>
</evidence>
<dbReference type="SUPFAM" id="SSF46785">
    <property type="entry name" value="Winged helix' DNA-binding domain"/>
    <property type="match status" value="1"/>
</dbReference>
<keyword evidence="1" id="KW-0805">Transcription regulation</keyword>
<organism evidence="5 6">
    <name type="scientific">Mucilaginibacter terrae</name>
    <dbReference type="NCBI Taxonomy" id="1955052"/>
    <lineage>
        <taxon>Bacteria</taxon>
        <taxon>Pseudomonadati</taxon>
        <taxon>Bacteroidota</taxon>
        <taxon>Sphingobacteriia</taxon>
        <taxon>Sphingobacteriales</taxon>
        <taxon>Sphingobacteriaceae</taxon>
        <taxon>Mucilaginibacter</taxon>
    </lineage>
</organism>
<dbReference type="Proteomes" id="UP001258315">
    <property type="component" value="Unassembled WGS sequence"/>
</dbReference>
<proteinExistence type="predicted"/>
<evidence type="ECO:0000313" key="6">
    <source>
        <dbReference type="Proteomes" id="UP001258315"/>
    </source>
</evidence>
<reference evidence="6" key="1">
    <citation type="submission" date="2023-07" db="EMBL/GenBank/DDBJ databases">
        <title>Functional and genomic diversity of the sorghum phyllosphere microbiome.</title>
        <authorList>
            <person name="Shade A."/>
        </authorList>
    </citation>
    <scope>NUCLEOTIDE SEQUENCE [LARGE SCALE GENOMIC DNA]</scope>
    <source>
        <strain evidence="6">SORGH_AS_0422</strain>
    </source>
</reference>
<dbReference type="InterPro" id="IPR036388">
    <property type="entry name" value="WH-like_DNA-bd_sf"/>
</dbReference>
<sequence length="96" mass="10815">MLPITMINWIPNYLSNMPLHLQLAKSVKQRIINQTLRYGQILPATKDIGIRLGISAQIIKSAYIELQNESLGLLQNNGTFAITIKTQVMKINTLHS</sequence>
<name>A0ABU3GQF4_9SPHI</name>
<accession>A0ABU3GQF4</accession>
<evidence type="ECO:0000256" key="1">
    <source>
        <dbReference type="ARBA" id="ARBA00023015"/>
    </source>
</evidence>
<dbReference type="GO" id="GO:0003677">
    <property type="term" value="F:DNA binding"/>
    <property type="evidence" value="ECO:0007669"/>
    <property type="project" value="UniProtKB-KW"/>
</dbReference>
<comment type="caution">
    <text evidence="5">The sequence shown here is derived from an EMBL/GenBank/DDBJ whole genome shotgun (WGS) entry which is preliminary data.</text>
</comment>
<keyword evidence="6" id="KW-1185">Reference proteome</keyword>
<gene>
    <name evidence="5" type="ORF">QE417_001069</name>
</gene>
<dbReference type="Pfam" id="PF00392">
    <property type="entry name" value="GntR"/>
    <property type="match status" value="1"/>
</dbReference>
<feature type="domain" description="HTH gntR-type" evidence="4">
    <location>
        <begin position="17"/>
        <end position="84"/>
    </location>
</feature>
<evidence type="ECO:0000313" key="5">
    <source>
        <dbReference type="EMBL" id="MDT3401997.1"/>
    </source>
</evidence>
<dbReference type="PROSITE" id="PS50949">
    <property type="entry name" value="HTH_GNTR"/>
    <property type="match status" value="1"/>
</dbReference>
<evidence type="ECO:0000256" key="3">
    <source>
        <dbReference type="ARBA" id="ARBA00023163"/>
    </source>
</evidence>
<dbReference type="Gene3D" id="1.10.10.10">
    <property type="entry name" value="Winged helix-like DNA-binding domain superfamily/Winged helix DNA-binding domain"/>
    <property type="match status" value="1"/>
</dbReference>
<evidence type="ECO:0000259" key="4">
    <source>
        <dbReference type="PROSITE" id="PS50949"/>
    </source>
</evidence>
<keyword evidence="3" id="KW-0804">Transcription</keyword>
<keyword evidence="2 5" id="KW-0238">DNA-binding</keyword>
<protein>
    <submittedName>
        <fullName evidence="5">DNA-binding transcriptional regulator YhcF (GntR family)</fullName>
    </submittedName>
</protein>
<dbReference type="RefSeq" id="WP_311948054.1">
    <property type="nucleotide sequence ID" value="NZ_JAVLVU010000001.1"/>
</dbReference>
<dbReference type="InterPro" id="IPR036390">
    <property type="entry name" value="WH_DNA-bd_sf"/>
</dbReference>